<dbReference type="AlphaFoldDB" id="B0X197"/>
<dbReference type="HOGENOM" id="CLU_2348724_0_0_1"/>
<evidence type="ECO:0000256" key="1">
    <source>
        <dbReference type="SAM" id="MobiDB-lite"/>
    </source>
</evidence>
<feature type="region of interest" description="Disordered" evidence="1">
    <location>
        <begin position="1"/>
        <end position="22"/>
    </location>
</feature>
<reference evidence="2" key="1">
    <citation type="submission" date="2007-03" db="EMBL/GenBank/DDBJ databases">
        <title>Annotation of Culex pipiens quinquefasciatus.</title>
        <authorList>
            <consortium name="The Broad Institute Genome Sequencing Platform"/>
            <person name="Atkinson P.W."/>
            <person name="Hemingway J."/>
            <person name="Christensen B.M."/>
            <person name="Higgs S."/>
            <person name="Kodira C."/>
            <person name="Hannick L."/>
            <person name="Megy K."/>
            <person name="O'Leary S."/>
            <person name="Pearson M."/>
            <person name="Haas B.J."/>
            <person name="Mauceli E."/>
            <person name="Wortman J.R."/>
            <person name="Lee N.H."/>
            <person name="Guigo R."/>
            <person name="Stanke M."/>
            <person name="Alvarado L."/>
            <person name="Amedeo P."/>
            <person name="Antoine C.H."/>
            <person name="Arensburger P."/>
            <person name="Bidwell S.L."/>
            <person name="Crawford M."/>
            <person name="Camaro F."/>
            <person name="Devon K."/>
            <person name="Engels R."/>
            <person name="Hammond M."/>
            <person name="Howarth C."/>
            <person name="Koehrsen M."/>
            <person name="Lawson D."/>
            <person name="Montgomery P."/>
            <person name="Nene V."/>
            <person name="Nusbaum C."/>
            <person name="Puiu D."/>
            <person name="Romero-Severson J."/>
            <person name="Severson D.W."/>
            <person name="Shumway M."/>
            <person name="Sisk P."/>
            <person name="Stolte C."/>
            <person name="Zeng Q."/>
            <person name="Eisenstadt E."/>
            <person name="Fraser-Liggett C."/>
            <person name="Strausberg R."/>
            <person name="Galagan J."/>
            <person name="Birren B."/>
            <person name="Collins F.H."/>
        </authorList>
    </citation>
    <scope>NUCLEOTIDE SEQUENCE [LARGE SCALE GENOMIC DNA]</scope>
    <source>
        <strain evidence="2">JHB</strain>
    </source>
</reference>
<reference evidence="3" key="2">
    <citation type="submission" date="2021-02" db="UniProtKB">
        <authorList>
            <consortium name="EnsemblMetazoa"/>
        </authorList>
    </citation>
    <scope>IDENTIFICATION</scope>
    <source>
        <strain evidence="3">JHB</strain>
    </source>
</reference>
<evidence type="ECO:0000313" key="4">
    <source>
        <dbReference type="Proteomes" id="UP000002320"/>
    </source>
</evidence>
<dbReference type="EnsemblMetazoa" id="CPIJ013346-RA">
    <property type="protein sequence ID" value="CPIJ013346-PA"/>
    <property type="gene ID" value="CPIJ013346"/>
</dbReference>
<evidence type="ECO:0000313" key="3">
    <source>
        <dbReference type="EnsemblMetazoa" id="CPIJ013346-PA"/>
    </source>
</evidence>
<proteinExistence type="predicted"/>
<dbReference type="InParanoid" id="B0X197"/>
<evidence type="ECO:0000313" key="2">
    <source>
        <dbReference type="EMBL" id="EDS38546.1"/>
    </source>
</evidence>
<name>B0X197_CULQU</name>
<feature type="compositionally biased region" description="Polar residues" evidence="1">
    <location>
        <begin position="54"/>
        <end position="66"/>
    </location>
</feature>
<sequence>MEMVRLEETRKKPVPPSPGTAARNFKEFQTLKVEVPVRNRSLRPPKCCPHPTKANHSSLMSPQKSAVTPKRLAALMSLIKSPSNATPVMASPTKIPA</sequence>
<feature type="compositionally biased region" description="Basic and acidic residues" evidence="1">
    <location>
        <begin position="1"/>
        <end position="11"/>
    </location>
</feature>
<dbReference type="EMBL" id="DS232256">
    <property type="protein sequence ID" value="EDS38546.1"/>
    <property type="molecule type" value="Genomic_DNA"/>
</dbReference>
<dbReference type="STRING" id="7176.B0X197"/>
<protein>
    <submittedName>
        <fullName evidence="2 3">DNA replication factor Cdt1</fullName>
    </submittedName>
</protein>
<dbReference type="VEuPathDB" id="VectorBase:CQUJHB015581"/>
<feature type="region of interest" description="Disordered" evidence="1">
    <location>
        <begin position="37"/>
        <end position="67"/>
    </location>
</feature>
<gene>
    <name evidence="3" type="primary">6046187</name>
    <name evidence="2" type="ORF">CpipJ_CPIJ013346</name>
</gene>
<accession>B0X197</accession>
<dbReference type="Proteomes" id="UP000002320">
    <property type="component" value="Unassembled WGS sequence"/>
</dbReference>
<organism>
    <name type="scientific">Culex quinquefasciatus</name>
    <name type="common">Southern house mosquito</name>
    <name type="synonym">Culex pungens</name>
    <dbReference type="NCBI Taxonomy" id="7176"/>
    <lineage>
        <taxon>Eukaryota</taxon>
        <taxon>Metazoa</taxon>
        <taxon>Ecdysozoa</taxon>
        <taxon>Arthropoda</taxon>
        <taxon>Hexapoda</taxon>
        <taxon>Insecta</taxon>
        <taxon>Pterygota</taxon>
        <taxon>Neoptera</taxon>
        <taxon>Endopterygota</taxon>
        <taxon>Diptera</taxon>
        <taxon>Nematocera</taxon>
        <taxon>Culicoidea</taxon>
        <taxon>Culicidae</taxon>
        <taxon>Culicinae</taxon>
        <taxon>Culicini</taxon>
        <taxon>Culex</taxon>
        <taxon>Culex</taxon>
    </lineage>
</organism>
<dbReference type="OrthoDB" id="341730at2759"/>
<dbReference type="VEuPathDB" id="VectorBase:CPIJ013346"/>
<dbReference type="KEGG" id="cqu:CpipJ_CPIJ013346"/>
<keyword evidence="4" id="KW-1185">Reference proteome</keyword>